<dbReference type="InterPro" id="IPR016007">
    <property type="entry name" value="Alpha_rhamnosid"/>
</dbReference>
<protein>
    <recommendedName>
        <fullName evidence="2">alpha-L-rhamnosidase</fullName>
        <ecNumber evidence="2">3.2.1.40</ecNumber>
    </recommendedName>
</protein>
<dbReference type="Pfam" id="PF05592">
    <property type="entry name" value="Bac_rhamnosid"/>
    <property type="match status" value="1"/>
</dbReference>
<dbReference type="GO" id="GO:0030596">
    <property type="term" value="F:alpha-L-rhamnosidase activity"/>
    <property type="evidence" value="ECO:0007669"/>
    <property type="project" value="UniProtKB-EC"/>
</dbReference>
<dbReference type="PANTHER" id="PTHR33307:SF6">
    <property type="entry name" value="ALPHA-RHAMNOSIDASE (EUROFUNG)-RELATED"/>
    <property type="match status" value="1"/>
</dbReference>
<keyword evidence="3" id="KW-0378">Hydrolase</keyword>
<dbReference type="OrthoDB" id="9761045at2"/>
<evidence type="ECO:0000256" key="2">
    <source>
        <dbReference type="ARBA" id="ARBA00012652"/>
    </source>
</evidence>
<reference evidence="8 9" key="1">
    <citation type="submission" date="2015-10" db="EMBL/GenBank/DDBJ databases">
        <title>Erysipelothrix larvae sp. LV19 isolated from the larval gut of the rhinoceros beetle, Trypoxylus dichotomus.</title>
        <authorList>
            <person name="Lim S."/>
            <person name="Kim B.-C."/>
        </authorList>
    </citation>
    <scope>NUCLEOTIDE SEQUENCE [LARGE SCALE GENOMIC DNA]</scope>
    <source>
        <strain evidence="8 9">LV19</strain>
    </source>
</reference>
<sequence length="851" mass="97962">MTQGIKIYGLKTNQIDRPLGNDFPYIKLSWKVKGAIGKNSLITQVQVSLDSEMKYTVFDSGKLVSYPLPNIYVDLSLSAYTRYYWRVYIKTDSEEVWSETTWFETGKIKDPWIAKWIGVVDDSNRMPILFKNFCIDDNVLNARLYIYGVGLYEAYLNNTKVGDEYLQPGYHSYDLINEYQTYDVTNQFIEGENLLSIILGEGWYKGEFGFDENRPNIYGDTKKCIAELRVTYHSGKEDVIITDKTWEAKESYVLSNGIYKGEHINTTLNCKTINVIEFDDSKELLIERSNPPVIKEKSIKPIKKTMHEDGYLILDFGEMITGWIELKGKLKHGQKVEVQYGELLQNNEFYNDNLRSAKAEFSYISNGNNEIVRPHFTYYGFRYAKVQSTDSIDNIDFTGFHIMSKIEQTGTIKTASFKVNQLIENTMRSQRCNFLDIPTDCPQRDERVGWTGDVTVFAKSACFHMNSQAFFRHYLRSLREEQKLLDGSIPFFSPLPKIPKHDGINPFYITNGACGWGDVATVLPWTLYEIYGDKKMLSENYSMMTGWVDYVTQRVNENSVSYLWQNDKHLGDWLALDNGNINNPIGKTDIQFLASSYYYLSVNLCWKAARELGDERENEFKELAANIKSAFIDFYFDTSGSLVIEPTQTAFATLIHTGLYPEKSEHKLKAGIVKEIEDNNGYINTGFLGTHLICPALTSVGRNDLAYKLLLNEGYPSWLYQVNLGATTIWERWNSLNSDGSISGTQMNSMNHYAYGSIAQWMYQQVCGFNPDMSEETFMTIRPNPHQSLQYIDSSFESEYGLYKSYWGYDNKLNLQFKITVPFNANAKLVLPNNEEHLLGPGEHEFYIRKS</sequence>
<dbReference type="Pfam" id="PF17389">
    <property type="entry name" value="Bac_rhamnosid6H"/>
    <property type="match status" value="1"/>
</dbReference>
<dbReference type="PANTHER" id="PTHR33307">
    <property type="entry name" value="ALPHA-RHAMNOSIDASE (EUROFUNG)"/>
    <property type="match status" value="1"/>
</dbReference>
<dbReference type="InterPro" id="IPR013737">
    <property type="entry name" value="Bac_rhamnosid_N"/>
</dbReference>
<dbReference type="InterPro" id="IPR008928">
    <property type="entry name" value="6-hairpin_glycosidase_sf"/>
</dbReference>
<dbReference type="Pfam" id="PF17390">
    <property type="entry name" value="Bac_rhamnosid_C"/>
    <property type="match status" value="1"/>
</dbReference>
<evidence type="ECO:0000259" key="6">
    <source>
        <dbReference type="Pfam" id="PF17389"/>
    </source>
</evidence>
<dbReference type="Pfam" id="PF08531">
    <property type="entry name" value="Bac_rhamnosid_N"/>
    <property type="match status" value="1"/>
</dbReference>
<dbReference type="EMBL" id="CP013213">
    <property type="protein sequence ID" value="AMC94494.1"/>
    <property type="molecule type" value="Genomic_DNA"/>
</dbReference>
<dbReference type="RefSeq" id="WP_067634297.1">
    <property type="nucleotide sequence ID" value="NZ_CP013213.1"/>
</dbReference>
<accession>A0A0X8H1Q1</accession>
<dbReference type="Gene3D" id="1.50.10.10">
    <property type="match status" value="1"/>
</dbReference>
<keyword evidence="9" id="KW-1185">Reference proteome</keyword>
<dbReference type="InterPro" id="IPR035396">
    <property type="entry name" value="Bac_rhamnosid6H"/>
</dbReference>
<feature type="domain" description="Alpha-L-rhamnosidase concanavalin-like" evidence="4">
    <location>
        <begin position="308"/>
        <end position="402"/>
    </location>
</feature>
<evidence type="ECO:0000313" key="8">
    <source>
        <dbReference type="EMBL" id="AMC94494.1"/>
    </source>
</evidence>
<dbReference type="STRING" id="1514105.AOC36_11080"/>
<dbReference type="InterPro" id="IPR012341">
    <property type="entry name" value="6hp_glycosidase-like_sf"/>
</dbReference>
<evidence type="ECO:0000256" key="1">
    <source>
        <dbReference type="ARBA" id="ARBA00001445"/>
    </source>
</evidence>
<dbReference type="InterPro" id="IPR035398">
    <property type="entry name" value="Bac_rhamnosid_C"/>
</dbReference>
<dbReference type="GO" id="GO:0005975">
    <property type="term" value="P:carbohydrate metabolic process"/>
    <property type="evidence" value="ECO:0007669"/>
    <property type="project" value="InterPro"/>
</dbReference>
<feature type="domain" description="Alpha-L-rhamnosidase C-terminal" evidence="7">
    <location>
        <begin position="780"/>
        <end position="838"/>
    </location>
</feature>
<dbReference type="EC" id="3.2.1.40" evidence="2"/>
<organism evidence="8 9">
    <name type="scientific">Erysipelothrix larvae</name>
    <dbReference type="NCBI Taxonomy" id="1514105"/>
    <lineage>
        <taxon>Bacteria</taxon>
        <taxon>Bacillati</taxon>
        <taxon>Bacillota</taxon>
        <taxon>Erysipelotrichia</taxon>
        <taxon>Erysipelotrichales</taxon>
        <taxon>Erysipelotrichaceae</taxon>
        <taxon>Erysipelothrix</taxon>
    </lineage>
</organism>
<dbReference type="Gene3D" id="2.60.420.10">
    <property type="entry name" value="Maltose phosphorylase, domain 3"/>
    <property type="match status" value="1"/>
</dbReference>
<evidence type="ECO:0000313" key="9">
    <source>
        <dbReference type="Proteomes" id="UP000063781"/>
    </source>
</evidence>
<name>A0A0X8H1Q1_9FIRM</name>
<comment type="catalytic activity">
    <reaction evidence="1">
        <text>Hydrolysis of terminal non-reducing alpha-L-rhamnose residues in alpha-L-rhamnosides.</text>
        <dbReference type="EC" id="3.2.1.40"/>
    </reaction>
</comment>
<dbReference type="PIRSF" id="PIRSF010631">
    <property type="entry name" value="A-rhamnsds"/>
    <property type="match status" value="1"/>
</dbReference>
<dbReference type="AlphaFoldDB" id="A0A0X8H1Q1"/>
<dbReference type="Gene3D" id="2.60.40.10">
    <property type="entry name" value="Immunoglobulins"/>
    <property type="match status" value="1"/>
</dbReference>
<dbReference type="Pfam" id="PF25788">
    <property type="entry name" value="Ig_Rha78A_N"/>
    <property type="match status" value="1"/>
</dbReference>
<feature type="domain" description="Bacterial alpha-L-rhamnosidase N-terminal" evidence="5">
    <location>
        <begin position="139"/>
        <end position="304"/>
    </location>
</feature>
<dbReference type="InterPro" id="IPR008902">
    <property type="entry name" value="Rhamnosid_concanavalin"/>
</dbReference>
<evidence type="ECO:0000259" key="5">
    <source>
        <dbReference type="Pfam" id="PF08531"/>
    </source>
</evidence>
<gene>
    <name evidence="8" type="ORF">AOC36_11080</name>
</gene>
<dbReference type="InterPro" id="IPR013783">
    <property type="entry name" value="Ig-like_fold"/>
</dbReference>
<evidence type="ECO:0000259" key="7">
    <source>
        <dbReference type="Pfam" id="PF17390"/>
    </source>
</evidence>
<dbReference type="Gene3D" id="2.60.120.260">
    <property type="entry name" value="Galactose-binding domain-like"/>
    <property type="match status" value="2"/>
</dbReference>
<feature type="domain" description="Alpha-L-rhamnosidase six-hairpin glycosidase" evidence="6">
    <location>
        <begin position="407"/>
        <end position="766"/>
    </location>
</feature>
<dbReference type="Proteomes" id="UP000063781">
    <property type="component" value="Chromosome"/>
</dbReference>
<evidence type="ECO:0000259" key="4">
    <source>
        <dbReference type="Pfam" id="PF05592"/>
    </source>
</evidence>
<dbReference type="SUPFAM" id="SSF48208">
    <property type="entry name" value="Six-hairpin glycosidases"/>
    <property type="match status" value="1"/>
</dbReference>
<evidence type="ECO:0000256" key="3">
    <source>
        <dbReference type="ARBA" id="ARBA00022801"/>
    </source>
</evidence>
<dbReference type="KEGG" id="erl:AOC36_11080"/>
<proteinExistence type="predicted"/>